<dbReference type="Proteomes" id="UP000069914">
    <property type="component" value="Chromosome"/>
</dbReference>
<sequence>MRKSEMTAVMSTLQQAQRASAVIRALRYSLWELSSHEIETLLEVSSEYADSATECLINLSGEEVSHA</sequence>
<reference evidence="1 2" key="1">
    <citation type="journal article" date="2015" name="Genome Announc.">
        <title>De Novo Genome Sequence of Yersinia aleksiciae Y159T.</title>
        <authorList>
            <person name="Sprague L.D."/>
            <person name="Neubauer H."/>
        </authorList>
    </citation>
    <scope>NUCLEOTIDE SEQUENCE [LARGE SCALE GENOMIC DNA]</scope>
    <source>
        <strain evidence="1 2">159</strain>
    </source>
</reference>
<protein>
    <submittedName>
        <fullName evidence="1">Uncharacterized protein</fullName>
    </submittedName>
</protein>
<evidence type="ECO:0000313" key="2">
    <source>
        <dbReference type="Proteomes" id="UP000069914"/>
    </source>
</evidence>
<keyword evidence="2" id="KW-1185">Reference proteome</keyword>
<dbReference type="RefSeq" id="WP_048618048.1">
    <property type="nucleotide sequence ID" value="NZ_CABMLM010000006.1"/>
</dbReference>
<name>A0ABM5UBW9_YERAE</name>
<accession>A0ABM5UBW9</accession>
<proteinExistence type="predicted"/>
<gene>
    <name evidence="1" type="ORF">ACZ76_07030</name>
</gene>
<dbReference type="EMBL" id="CP011975">
    <property type="protein sequence ID" value="AKP33312.1"/>
    <property type="molecule type" value="Genomic_DNA"/>
</dbReference>
<evidence type="ECO:0000313" key="1">
    <source>
        <dbReference type="EMBL" id="AKP33312.1"/>
    </source>
</evidence>
<dbReference type="GeneID" id="61902326"/>
<organism evidence="1 2">
    <name type="scientific">Yersinia aleksiciae</name>
    <dbReference type="NCBI Taxonomy" id="263819"/>
    <lineage>
        <taxon>Bacteria</taxon>
        <taxon>Pseudomonadati</taxon>
        <taxon>Pseudomonadota</taxon>
        <taxon>Gammaproteobacteria</taxon>
        <taxon>Enterobacterales</taxon>
        <taxon>Yersiniaceae</taxon>
        <taxon>Yersinia</taxon>
    </lineage>
</organism>